<feature type="signal peptide" evidence="2">
    <location>
        <begin position="1"/>
        <end position="25"/>
    </location>
</feature>
<dbReference type="OMA" id="TCSECFG"/>
<reference evidence="4" key="2">
    <citation type="submission" date="2021-01" db="EMBL/GenBank/DDBJ databases">
        <title>Chromosome-level genome assembly of a human fungal pathogen reveals clustering of transcriptionally co-regulated genes.</title>
        <authorList>
            <person name="Voorhies M."/>
            <person name="Cohen S."/>
            <person name="Shea T.P."/>
            <person name="Petrus S."/>
            <person name="Munoz J.F."/>
            <person name="Poplawski S."/>
            <person name="Goldman W.E."/>
            <person name="Michael T."/>
            <person name="Cuomo C.A."/>
            <person name="Sil A."/>
            <person name="Beyhan S."/>
        </authorList>
    </citation>
    <scope>NUCLEOTIDE SEQUENCE</scope>
    <source>
        <strain evidence="4">H88</strain>
    </source>
</reference>
<dbReference type="Proteomes" id="UP000008142">
    <property type="component" value="Unassembled WGS sequence"/>
</dbReference>
<dbReference type="EMBL" id="CP069102">
    <property type="protein sequence ID" value="QSS50233.1"/>
    <property type="molecule type" value="Genomic_DNA"/>
</dbReference>
<dbReference type="HOGENOM" id="CLU_1703709_0_0_1"/>
<reference evidence="5" key="1">
    <citation type="submission" date="2008-07" db="EMBL/GenBank/DDBJ databases">
        <title>Annotation of Ajellomyces capsulatus strain H88.</title>
        <authorList>
            <person name="Champion M."/>
            <person name="Cuomo C."/>
            <person name="Ma L.-J."/>
            <person name="Henn M.R."/>
            <person name="Sil A."/>
            <person name="Goldman B."/>
            <person name="Young S.K."/>
            <person name="Kodira C.D."/>
            <person name="Zeng Q."/>
            <person name="Koehrsen M."/>
            <person name="Alvarado L."/>
            <person name="Berlin A."/>
            <person name="Borenstein D."/>
            <person name="Chen Z."/>
            <person name="Engels R."/>
            <person name="Freedman E."/>
            <person name="Gellesch M."/>
            <person name="Goldberg J."/>
            <person name="Griggs A."/>
            <person name="Gujja S."/>
            <person name="Heiman D."/>
            <person name="Hepburn T."/>
            <person name="Howarth C."/>
            <person name="Jen D."/>
            <person name="Larson L."/>
            <person name="Lewis B."/>
            <person name="Mehta T."/>
            <person name="Park D."/>
            <person name="Pearson M."/>
            <person name="Roberts A."/>
            <person name="Saif S."/>
            <person name="Shea T."/>
            <person name="Shenoy N."/>
            <person name="Sisk P."/>
            <person name="Stolte C."/>
            <person name="Sykes S."/>
            <person name="Walk T."/>
            <person name="White J."/>
            <person name="Yandava C."/>
            <person name="Klein B."/>
            <person name="McEwen J.G."/>
            <person name="Puccia R."/>
            <person name="Goldman G.H."/>
            <person name="Felipe M.S."/>
            <person name="Nino-Vega G."/>
            <person name="San-Blas G."/>
            <person name="Taylor J."/>
            <person name="Mendoza L."/>
            <person name="Galagan J."/>
            <person name="Nusbaum C."/>
            <person name="Birren B."/>
        </authorList>
    </citation>
    <scope>NUCLEOTIDE SEQUENCE [LARGE SCALE GENOMIC DNA]</scope>
    <source>
        <strain evidence="5">H88</strain>
    </source>
</reference>
<organism evidence="5">
    <name type="scientific">Ajellomyces capsulatus (strain H88)</name>
    <name type="common">Darling's disease fungus</name>
    <name type="synonym">Histoplasma capsulatum</name>
    <dbReference type="NCBI Taxonomy" id="544711"/>
    <lineage>
        <taxon>Eukaryota</taxon>
        <taxon>Fungi</taxon>
        <taxon>Dikarya</taxon>
        <taxon>Ascomycota</taxon>
        <taxon>Pezizomycotina</taxon>
        <taxon>Eurotiomycetes</taxon>
        <taxon>Eurotiomycetidae</taxon>
        <taxon>Onygenales</taxon>
        <taxon>Ajellomycetaceae</taxon>
        <taxon>Histoplasma</taxon>
    </lineage>
</organism>
<dbReference type="Proteomes" id="UP000663419">
    <property type="component" value="Chromosome 1"/>
</dbReference>
<feature type="region of interest" description="Disordered" evidence="1">
    <location>
        <begin position="48"/>
        <end position="91"/>
    </location>
</feature>
<dbReference type="AlphaFoldDB" id="F0UQN0"/>
<proteinExistence type="predicted"/>
<name>F0UQN0_AJEC8</name>
<keyword evidence="2" id="KW-0732">Signal</keyword>
<dbReference type="EMBL" id="DS990641">
    <property type="protein sequence ID" value="EGC48207.1"/>
    <property type="molecule type" value="Genomic_DNA"/>
</dbReference>
<accession>F0UQN0</accession>
<evidence type="ECO:0000313" key="5">
    <source>
        <dbReference type="Proteomes" id="UP000008142"/>
    </source>
</evidence>
<evidence type="ECO:0000313" key="3">
    <source>
        <dbReference type="EMBL" id="EGC48207.1"/>
    </source>
</evidence>
<sequence>MSPVTMKAWPLVATLLVLLFGLVASATQNNAGDLIAIISVERRAGGLEIRTPKGGKGGGGGTSGGGDDGGDDDDDDDGDDGPSNQDFQTCPNGGTTCNECFGSGYISCITPSNVCYNPSTQTRSKVCVAQGNSGSTQLAGSLGLSALGLAIALL</sequence>
<gene>
    <name evidence="3" type="ORF">HCEG_07422</name>
    <name evidence="4" type="ORF">I7I53_10850</name>
</gene>
<feature type="compositionally biased region" description="Acidic residues" evidence="1">
    <location>
        <begin position="68"/>
        <end position="80"/>
    </location>
</feature>
<evidence type="ECO:0000256" key="2">
    <source>
        <dbReference type="SAM" id="SignalP"/>
    </source>
</evidence>
<feature type="compositionally biased region" description="Gly residues" evidence="1">
    <location>
        <begin position="54"/>
        <end position="67"/>
    </location>
</feature>
<evidence type="ECO:0000256" key="1">
    <source>
        <dbReference type="SAM" id="MobiDB-lite"/>
    </source>
</evidence>
<feature type="chain" id="PRO_5036281308" evidence="2">
    <location>
        <begin position="26"/>
        <end position="154"/>
    </location>
</feature>
<dbReference type="OrthoDB" id="4188363at2759"/>
<evidence type="ECO:0000313" key="4">
    <source>
        <dbReference type="EMBL" id="QSS50233.1"/>
    </source>
</evidence>
<protein>
    <submittedName>
        <fullName evidence="3">Uncharacterized protein</fullName>
    </submittedName>
</protein>
<dbReference type="VEuPathDB" id="FungiDB:I7I53_10850"/>
<feature type="compositionally biased region" description="Polar residues" evidence="1">
    <location>
        <begin position="82"/>
        <end position="91"/>
    </location>
</feature>